<keyword evidence="2" id="KW-1185">Reference proteome</keyword>
<organism evidence="1 2">
    <name type="scientific">Labrys wisconsinensis</name>
    <dbReference type="NCBI Taxonomy" id="425677"/>
    <lineage>
        <taxon>Bacteria</taxon>
        <taxon>Pseudomonadati</taxon>
        <taxon>Pseudomonadota</taxon>
        <taxon>Alphaproteobacteria</taxon>
        <taxon>Hyphomicrobiales</taxon>
        <taxon>Xanthobacteraceae</taxon>
        <taxon>Labrys</taxon>
    </lineage>
</organism>
<dbReference type="Proteomes" id="UP001242480">
    <property type="component" value="Unassembled WGS sequence"/>
</dbReference>
<name>A0ABU0J0N4_9HYPH</name>
<gene>
    <name evidence="1" type="ORF">QO011_000822</name>
</gene>
<dbReference type="EMBL" id="JAUSVX010000001">
    <property type="protein sequence ID" value="MDQ0467827.1"/>
    <property type="molecule type" value="Genomic_DNA"/>
</dbReference>
<comment type="caution">
    <text evidence="1">The sequence shown here is derived from an EMBL/GenBank/DDBJ whole genome shotgun (WGS) entry which is preliminary data.</text>
</comment>
<reference evidence="1 2" key="1">
    <citation type="submission" date="2023-07" db="EMBL/GenBank/DDBJ databases">
        <title>Genomic Encyclopedia of Type Strains, Phase IV (KMG-IV): sequencing the most valuable type-strain genomes for metagenomic binning, comparative biology and taxonomic classification.</title>
        <authorList>
            <person name="Goeker M."/>
        </authorList>
    </citation>
    <scope>NUCLEOTIDE SEQUENCE [LARGE SCALE GENOMIC DNA]</scope>
    <source>
        <strain evidence="1 2">DSM 19619</strain>
    </source>
</reference>
<accession>A0ABU0J0N4</accession>
<evidence type="ECO:0000313" key="1">
    <source>
        <dbReference type="EMBL" id="MDQ0467827.1"/>
    </source>
</evidence>
<evidence type="ECO:0000313" key="2">
    <source>
        <dbReference type="Proteomes" id="UP001242480"/>
    </source>
</evidence>
<sequence length="411" mass="44953">MNRSIWTYPWDVQDLGLDTVCGEIRDACGLDGISLATSYHAGRFLQPRSPRRRSYFPEDGTIYFRPTLERWADLAVTPEVASIVAEQDVFAGLLAARERSGLGVSCWTVCLHNTRLGMRHPDVVARNAFGDPSYFSLCPSNEDARAYVRTLVADLTHTWRPDRVELESPCFMDFVHGYHHEKDGVGLTPDANFLMSLCFCPACTERATRAGVPVEAARQLVRGWICEACEQEVPQARFPDFPGAGLTAFAPWPELHAFLAWRFEPVTSLVAEIREAAHPDSQVVTIDLSEGWLGGCDHAAIARACDGLLICAYDMDAAATHAVLARARAAAGPDKVVGAGFRVFHPEMAGADDLAAKVAAAEAGGARAFNFYNYGLIPQPRLAWIRRAVDGLASNNVKPAIPVPGRTVEKR</sequence>
<proteinExistence type="predicted"/>
<dbReference type="Gene3D" id="3.20.20.80">
    <property type="entry name" value="Glycosidases"/>
    <property type="match status" value="1"/>
</dbReference>
<dbReference type="RefSeq" id="WP_307268045.1">
    <property type="nucleotide sequence ID" value="NZ_JAUSVX010000001.1"/>
</dbReference>
<protein>
    <submittedName>
        <fullName evidence="1">Uncharacterized protein</fullName>
    </submittedName>
</protein>